<organism evidence="2 3">
    <name type="scientific">Dunaliella salina</name>
    <name type="common">Green alga</name>
    <name type="synonym">Protococcus salinus</name>
    <dbReference type="NCBI Taxonomy" id="3046"/>
    <lineage>
        <taxon>Eukaryota</taxon>
        <taxon>Viridiplantae</taxon>
        <taxon>Chlorophyta</taxon>
        <taxon>core chlorophytes</taxon>
        <taxon>Chlorophyceae</taxon>
        <taxon>CS clade</taxon>
        <taxon>Chlamydomonadales</taxon>
        <taxon>Dunaliellaceae</taxon>
        <taxon>Dunaliella</taxon>
    </lineage>
</organism>
<name>A0ABQ7GDB5_DUNSA</name>
<evidence type="ECO:0000313" key="3">
    <source>
        <dbReference type="Proteomes" id="UP000815325"/>
    </source>
</evidence>
<gene>
    <name evidence="2" type="ORF">DUNSADRAFT_11473</name>
</gene>
<accession>A0ABQ7GDB5</accession>
<proteinExistence type="predicted"/>
<feature type="region of interest" description="Disordered" evidence="1">
    <location>
        <begin position="45"/>
        <end position="71"/>
    </location>
</feature>
<evidence type="ECO:0008006" key="4">
    <source>
        <dbReference type="Google" id="ProtNLM"/>
    </source>
</evidence>
<evidence type="ECO:0000256" key="1">
    <source>
        <dbReference type="SAM" id="MobiDB-lite"/>
    </source>
</evidence>
<reference evidence="2" key="1">
    <citation type="submission" date="2017-08" db="EMBL/GenBank/DDBJ databases">
        <authorList>
            <person name="Polle J.E."/>
            <person name="Barry K."/>
            <person name="Cushman J."/>
            <person name="Schmutz J."/>
            <person name="Tran D."/>
            <person name="Hathwaick L.T."/>
            <person name="Yim W.C."/>
            <person name="Jenkins J."/>
            <person name="Mckie-Krisberg Z.M."/>
            <person name="Prochnik S."/>
            <person name="Lindquist E."/>
            <person name="Dockter R.B."/>
            <person name="Adam C."/>
            <person name="Molina H."/>
            <person name="Bunkerborg J."/>
            <person name="Jin E."/>
            <person name="Buchheim M."/>
            <person name="Magnuson J."/>
        </authorList>
    </citation>
    <scope>NUCLEOTIDE SEQUENCE</scope>
    <source>
        <strain evidence="2">CCAP 19/18</strain>
    </source>
</reference>
<protein>
    <recommendedName>
        <fullName evidence="4">Encoded protein</fullName>
    </recommendedName>
</protein>
<comment type="caution">
    <text evidence="2">The sequence shown here is derived from an EMBL/GenBank/DDBJ whole genome shotgun (WGS) entry which is preliminary data.</text>
</comment>
<keyword evidence="3" id="KW-1185">Reference proteome</keyword>
<dbReference type="EMBL" id="MU069862">
    <property type="protein sequence ID" value="KAF5832601.1"/>
    <property type="molecule type" value="Genomic_DNA"/>
</dbReference>
<feature type="non-terminal residue" evidence="2">
    <location>
        <position position="71"/>
    </location>
</feature>
<dbReference type="Proteomes" id="UP000815325">
    <property type="component" value="Unassembled WGS sequence"/>
</dbReference>
<sequence length="71" mass="7341">MRTGRCRLINLLIQSQAGGVHPEQPAHSISRATLGLSMAPSLSHKTPSFIPAGLRPEPDAKELGQGGDGGA</sequence>
<evidence type="ECO:0000313" key="2">
    <source>
        <dbReference type="EMBL" id="KAF5832601.1"/>
    </source>
</evidence>